<feature type="signal peptide" evidence="1">
    <location>
        <begin position="1"/>
        <end position="21"/>
    </location>
</feature>
<dbReference type="Proteomes" id="UP000285517">
    <property type="component" value="Chromosome"/>
</dbReference>
<reference evidence="2 3" key="1">
    <citation type="submission" date="2019-01" db="EMBL/GenBank/DDBJ databases">
        <title>Complete genome sequencing of Aequorivita sp. H23M31.</title>
        <authorList>
            <person name="Bae J.-W."/>
        </authorList>
    </citation>
    <scope>NUCLEOTIDE SEQUENCE [LARGE SCALE GENOMIC DNA]</scope>
    <source>
        <strain evidence="2 3">H23M31</strain>
    </source>
</reference>
<dbReference type="RefSeq" id="WP_128251289.1">
    <property type="nucleotide sequence ID" value="NZ_CP034951.1"/>
</dbReference>
<sequence>MKKSTLILSFIILLIQFGLSAQDQQGPSVAELSKKLANPAAALISVPFQNNFDFNVGPFEGFRYGLNLQPVIPFSIGEKWNVISRAIVPFVSQSDVTWKGNSETGLGDTTLSFYFSPKEAKNGIVWGIGPVLVVPTATDDVLGFDKWGAGPNALLVKLQGPMTYGAILNHTWSYAGSGMTDINATFFQPFFTYSNKMGGSFTLASENTQSWDNEIFGGFVGAYYAQIIPFGTQLVQFALGPKVFYGNNPFNPDWGIRFNVTLLFPNKS</sequence>
<feature type="chain" id="PRO_5019183522" evidence="1">
    <location>
        <begin position="22"/>
        <end position="268"/>
    </location>
</feature>
<keyword evidence="1" id="KW-0732">Signal</keyword>
<accession>A0A410G6X2</accession>
<protein>
    <submittedName>
        <fullName evidence="2">Transporter</fullName>
    </submittedName>
</protein>
<evidence type="ECO:0000313" key="2">
    <source>
        <dbReference type="EMBL" id="QAA82925.1"/>
    </source>
</evidence>
<keyword evidence="3" id="KW-1185">Reference proteome</keyword>
<gene>
    <name evidence="2" type="ORF">EI546_14900</name>
</gene>
<dbReference type="OrthoDB" id="9809066at2"/>
<proteinExistence type="predicted"/>
<dbReference type="EMBL" id="CP034951">
    <property type="protein sequence ID" value="QAA82925.1"/>
    <property type="molecule type" value="Genomic_DNA"/>
</dbReference>
<evidence type="ECO:0000256" key="1">
    <source>
        <dbReference type="SAM" id="SignalP"/>
    </source>
</evidence>
<dbReference type="KEGG" id="aev:EI546_14900"/>
<organism evidence="2 3">
    <name type="scientific">Aequorivita ciconiae</name>
    <dbReference type="NCBI Taxonomy" id="2494375"/>
    <lineage>
        <taxon>Bacteria</taxon>
        <taxon>Pseudomonadati</taxon>
        <taxon>Bacteroidota</taxon>
        <taxon>Flavobacteriia</taxon>
        <taxon>Flavobacteriales</taxon>
        <taxon>Flavobacteriaceae</taxon>
        <taxon>Aequorivita</taxon>
    </lineage>
</organism>
<dbReference type="AlphaFoldDB" id="A0A410G6X2"/>
<evidence type="ECO:0000313" key="3">
    <source>
        <dbReference type="Proteomes" id="UP000285517"/>
    </source>
</evidence>
<name>A0A410G6X2_9FLAO</name>